<evidence type="ECO:0000256" key="6">
    <source>
        <dbReference type="HAMAP-Rule" id="MF_02064"/>
    </source>
</evidence>
<evidence type="ECO:0000259" key="7">
    <source>
        <dbReference type="Pfam" id="PF04542"/>
    </source>
</evidence>
<dbReference type="GO" id="GO:0016987">
    <property type="term" value="F:sigma factor activity"/>
    <property type="evidence" value="ECO:0007669"/>
    <property type="project" value="UniProtKB-UniRule"/>
</dbReference>
<dbReference type="GO" id="GO:0003677">
    <property type="term" value="F:DNA binding"/>
    <property type="evidence" value="ECO:0007669"/>
    <property type="project" value="UniProtKB-UniRule"/>
</dbReference>
<evidence type="ECO:0000256" key="1">
    <source>
        <dbReference type="ARBA" id="ARBA00022490"/>
    </source>
</evidence>
<proteinExistence type="inferred from homology"/>
<keyword evidence="2 6" id="KW-0805">Transcription regulation</keyword>
<keyword evidence="9" id="KW-1185">Reference proteome</keyword>
<name>A0A368Y5W0_9BACI</name>
<comment type="activity regulation">
    <text evidence="6">Negatively regulated by the anti-sigma-I factor RsgI.</text>
</comment>
<dbReference type="InterPro" id="IPR007627">
    <property type="entry name" value="RNA_pol_sigma70_r2"/>
</dbReference>
<dbReference type="RefSeq" id="WP_114351839.1">
    <property type="nucleotide sequence ID" value="NZ_QPJJ01000003.1"/>
</dbReference>
<dbReference type="SUPFAM" id="SSF88946">
    <property type="entry name" value="Sigma2 domain of RNA polymerase sigma factors"/>
    <property type="match status" value="1"/>
</dbReference>
<keyword evidence="1 6" id="KW-0963">Cytoplasm</keyword>
<keyword evidence="3 6" id="KW-0731">Sigma factor</keyword>
<dbReference type="EMBL" id="QPJJ01000003">
    <property type="protein sequence ID" value="RCW74716.1"/>
    <property type="molecule type" value="Genomic_DNA"/>
</dbReference>
<keyword evidence="4 6" id="KW-0238">DNA-binding</keyword>
<sequence>MTQEELEASIQEIQAGNEAERERLIQFYKPYILQIVGKICKQYKTWNDDEASIGLIAFNQAINTFDSGKGRTFFNYVYLLISQDLIDFFRKENRNSKVQLSSDLIEENDSKKASLQMNMDNEHQAIVDEILLLKEELAPFYIRFEELEAFTPKHKRTRKKVLQMAVDFIKNETLVKQLYARRRFPMNQFVASTVHKEKTIEKYRKYLITIIIILLHPEWRYLRDYIPLKKEVSLIEK</sequence>
<evidence type="ECO:0000256" key="4">
    <source>
        <dbReference type="ARBA" id="ARBA00023125"/>
    </source>
</evidence>
<reference evidence="8 9" key="1">
    <citation type="submission" date="2018-07" db="EMBL/GenBank/DDBJ databases">
        <title>Genomic Encyclopedia of Type Strains, Phase IV (KMG-IV): sequencing the most valuable type-strain genomes for metagenomic binning, comparative biology and taxonomic classification.</title>
        <authorList>
            <person name="Goeker M."/>
        </authorList>
    </citation>
    <scope>NUCLEOTIDE SEQUENCE [LARGE SCALE GENOMIC DNA]</scope>
    <source>
        <strain evidence="8 9">DSM 27696</strain>
    </source>
</reference>
<keyword evidence="5 6" id="KW-0804">Transcription</keyword>
<comment type="subunit">
    <text evidence="6">Interacts with RsgI.</text>
</comment>
<dbReference type="InterPro" id="IPR014244">
    <property type="entry name" value="RNA_pol_sigma-I"/>
</dbReference>
<comment type="similarity">
    <text evidence="6">Belongs to the sigma-70 factor family. SigI subfamily.</text>
</comment>
<comment type="subcellular location">
    <subcellularLocation>
        <location evidence="6">Cytoplasm</location>
    </subcellularLocation>
</comment>
<dbReference type="AlphaFoldDB" id="A0A368Y5W0"/>
<evidence type="ECO:0000313" key="8">
    <source>
        <dbReference type="EMBL" id="RCW74716.1"/>
    </source>
</evidence>
<dbReference type="OrthoDB" id="3190733at2"/>
<protein>
    <recommendedName>
        <fullName evidence="6">RNA polymerase sigma factor SigI</fullName>
    </recommendedName>
</protein>
<feature type="DNA-binding region" description="H-T-H motif" evidence="6">
    <location>
        <begin position="186"/>
        <end position="205"/>
    </location>
</feature>
<feature type="short sequence motif" description="Polymerase core binding" evidence="6">
    <location>
        <begin position="49"/>
        <end position="62"/>
    </location>
</feature>
<evidence type="ECO:0000313" key="9">
    <source>
        <dbReference type="Proteomes" id="UP000252585"/>
    </source>
</evidence>
<evidence type="ECO:0000256" key="2">
    <source>
        <dbReference type="ARBA" id="ARBA00023015"/>
    </source>
</evidence>
<dbReference type="InterPro" id="IPR013325">
    <property type="entry name" value="RNA_pol_sigma_r2"/>
</dbReference>
<dbReference type="HAMAP" id="MF_02064">
    <property type="entry name" value="Sigma70_SigI"/>
    <property type="match status" value="1"/>
</dbReference>
<gene>
    <name evidence="6" type="primary">sigI</name>
    <name evidence="8" type="ORF">DFR57_10312</name>
</gene>
<organism evidence="8 9">
    <name type="scientific">Saliterribacillus persicus</name>
    <dbReference type="NCBI Taxonomy" id="930114"/>
    <lineage>
        <taxon>Bacteria</taxon>
        <taxon>Bacillati</taxon>
        <taxon>Bacillota</taxon>
        <taxon>Bacilli</taxon>
        <taxon>Bacillales</taxon>
        <taxon>Bacillaceae</taxon>
        <taxon>Saliterribacillus</taxon>
    </lineage>
</organism>
<dbReference type="GO" id="GO:0006352">
    <property type="term" value="P:DNA-templated transcription initiation"/>
    <property type="evidence" value="ECO:0007669"/>
    <property type="project" value="UniProtKB-UniRule"/>
</dbReference>
<dbReference type="Proteomes" id="UP000252585">
    <property type="component" value="Unassembled WGS sequence"/>
</dbReference>
<comment type="function">
    <text evidence="6">Sigma factors are initiation factors that promote the attachment of RNA polymerase to specific initiation sites and are then released.</text>
</comment>
<accession>A0A368Y5W0</accession>
<dbReference type="GO" id="GO:0005737">
    <property type="term" value="C:cytoplasm"/>
    <property type="evidence" value="ECO:0007669"/>
    <property type="project" value="UniProtKB-SubCell"/>
</dbReference>
<comment type="caution">
    <text evidence="8">The sequence shown here is derived from an EMBL/GenBank/DDBJ whole genome shotgun (WGS) entry which is preliminary data.</text>
</comment>
<feature type="domain" description="RNA polymerase sigma-70 region 2" evidence="7">
    <location>
        <begin position="25"/>
        <end position="94"/>
    </location>
</feature>
<evidence type="ECO:0000256" key="3">
    <source>
        <dbReference type="ARBA" id="ARBA00023082"/>
    </source>
</evidence>
<dbReference type="PIRSF" id="PIRSF038953">
    <property type="entry name" value="SigI"/>
    <property type="match status" value="1"/>
</dbReference>
<dbReference type="Gene3D" id="1.10.1740.10">
    <property type="match status" value="1"/>
</dbReference>
<keyword evidence="6" id="KW-0346">Stress response</keyword>
<evidence type="ECO:0000256" key="5">
    <source>
        <dbReference type="ARBA" id="ARBA00023163"/>
    </source>
</evidence>
<dbReference type="Pfam" id="PF04542">
    <property type="entry name" value="Sigma70_r2"/>
    <property type="match status" value="1"/>
</dbReference>